<evidence type="ECO:0000313" key="2">
    <source>
        <dbReference type="EMBL" id="HEH35895.1"/>
    </source>
</evidence>
<dbReference type="EMBL" id="DSLA01000112">
    <property type="protein sequence ID" value="HEH35895.1"/>
    <property type="molecule type" value="Genomic_DNA"/>
</dbReference>
<dbReference type="InterPro" id="IPR002837">
    <property type="entry name" value="DUF123"/>
</dbReference>
<dbReference type="InterPro" id="IPR000305">
    <property type="entry name" value="GIY-YIG_endonuc"/>
</dbReference>
<feature type="domain" description="GIY-YIG" evidence="1">
    <location>
        <begin position="18"/>
        <end position="105"/>
    </location>
</feature>
<accession>A0A7J2TJZ6</accession>
<dbReference type="CDD" id="cd10441">
    <property type="entry name" value="GIY-YIG_COG1833"/>
    <property type="match status" value="1"/>
</dbReference>
<comment type="caution">
    <text evidence="2">The sequence shown here is derived from an EMBL/GenBank/DDBJ whole genome shotgun (WGS) entry which is preliminary data.</text>
</comment>
<dbReference type="PANTHER" id="PTHR37460:SF1">
    <property type="entry name" value="ENDONUCLEASE III"/>
    <property type="match status" value="1"/>
</dbReference>
<dbReference type="PANTHER" id="PTHR37460">
    <property type="entry name" value="ENDONUCLEASE III"/>
    <property type="match status" value="1"/>
</dbReference>
<name>A0A7J2TJZ6_ARCFL</name>
<sequence length="114" mass="13398">MTSYVLIMRNSEEREIEVGKLGRIAFKPGFYYYVGSAKRISRLLRHFGPKRKRWHIDYISDCFEILGAILFRSKECELAGKLNLEKIMRFGCSDCECESHLFYSKNLTIENLFA</sequence>
<organism evidence="2">
    <name type="scientific">Archaeoglobus fulgidus</name>
    <dbReference type="NCBI Taxonomy" id="2234"/>
    <lineage>
        <taxon>Archaea</taxon>
        <taxon>Methanobacteriati</taxon>
        <taxon>Methanobacteriota</taxon>
        <taxon>Archaeoglobi</taxon>
        <taxon>Archaeoglobales</taxon>
        <taxon>Archaeoglobaceae</taxon>
        <taxon>Archaeoglobus</taxon>
    </lineage>
</organism>
<dbReference type="SMART" id="SM00465">
    <property type="entry name" value="GIYc"/>
    <property type="match status" value="1"/>
</dbReference>
<dbReference type="Pfam" id="PF01986">
    <property type="entry name" value="DUF123"/>
    <property type="match status" value="1"/>
</dbReference>
<dbReference type="AlphaFoldDB" id="A0A7J2TJZ6"/>
<reference evidence="2" key="1">
    <citation type="journal article" date="2020" name="mSystems">
        <title>Genome- and Community-Level Interaction Insights into Carbon Utilization and Element Cycling Functions of Hydrothermarchaeota in Hydrothermal Sediment.</title>
        <authorList>
            <person name="Zhou Z."/>
            <person name="Liu Y."/>
            <person name="Xu W."/>
            <person name="Pan J."/>
            <person name="Luo Z.H."/>
            <person name="Li M."/>
        </authorList>
    </citation>
    <scope>NUCLEOTIDE SEQUENCE [LARGE SCALE GENOMIC DNA]</scope>
    <source>
        <strain evidence="2">SpSt-26</strain>
    </source>
</reference>
<evidence type="ECO:0000259" key="1">
    <source>
        <dbReference type="SMART" id="SM00465"/>
    </source>
</evidence>
<gene>
    <name evidence="2" type="ORF">ENP88_07150</name>
</gene>
<protein>
    <submittedName>
        <fullName evidence="2">GIY-YIG nuclease family protein</fullName>
    </submittedName>
</protein>
<proteinExistence type="predicted"/>